<reference evidence="6" key="3">
    <citation type="submission" date="2018-08" db="UniProtKB">
        <authorList>
            <consortium name="EnsemblPlants"/>
        </authorList>
    </citation>
    <scope>IDENTIFICATION</scope>
    <source>
        <strain evidence="6">cv. Bd21</strain>
    </source>
</reference>
<evidence type="ECO:0000259" key="3">
    <source>
        <dbReference type="Pfam" id="PF00954"/>
    </source>
</evidence>
<sequence>MPVESPLSAIIHSYTSYVHGPVQFRVFKRVLPWNFGRHPYRVPPHECSRYGPFGYCDNTVAAPSCDCLDGFEPASPSEWSIGRFSQGCRRKEELKCSVSDGKGDDFLAMPAMKAPDRFVLVRNRAAAACAEECARNCSCMAYAHANLSSSSRARGDTTRHKGEECNENYIASFSKYFGARLLTRCAMGL</sequence>
<dbReference type="GO" id="GO:0048544">
    <property type="term" value="P:recognition of pollen"/>
    <property type="evidence" value="ECO:0007669"/>
    <property type="project" value="InterPro"/>
</dbReference>
<dbReference type="InterPro" id="IPR000858">
    <property type="entry name" value="S_locus_glycoprot_dom"/>
</dbReference>
<evidence type="ECO:0000313" key="7">
    <source>
        <dbReference type="Proteomes" id="UP000008810"/>
    </source>
</evidence>
<evidence type="ECO:0000259" key="4">
    <source>
        <dbReference type="Pfam" id="PF08276"/>
    </source>
</evidence>
<keyword evidence="1" id="KW-0732">Signal</keyword>
<dbReference type="EMBL" id="CM000884">
    <property type="protein sequence ID" value="PNT61171.1"/>
    <property type="molecule type" value="Genomic_DNA"/>
</dbReference>
<keyword evidence="7" id="KW-1185">Reference proteome</keyword>
<reference evidence="5 6" key="1">
    <citation type="journal article" date="2010" name="Nature">
        <title>Genome sequencing and analysis of the model grass Brachypodium distachyon.</title>
        <authorList>
            <consortium name="International Brachypodium Initiative"/>
        </authorList>
    </citation>
    <scope>NUCLEOTIDE SEQUENCE [LARGE SCALE GENOMIC DNA]</scope>
    <source>
        <strain evidence="5 6">Bd21</strain>
    </source>
</reference>
<reference evidence="5" key="2">
    <citation type="submission" date="2017-06" db="EMBL/GenBank/DDBJ databases">
        <title>WGS assembly of Brachypodium distachyon.</title>
        <authorList>
            <consortium name="The International Brachypodium Initiative"/>
            <person name="Lucas S."/>
            <person name="Harmon-Smith M."/>
            <person name="Lail K."/>
            <person name="Tice H."/>
            <person name="Grimwood J."/>
            <person name="Bruce D."/>
            <person name="Barry K."/>
            <person name="Shu S."/>
            <person name="Lindquist E."/>
            <person name="Wang M."/>
            <person name="Pitluck S."/>
            <person name="Vogel J.P."/>
            <person name="Garvin D.F."/>
            <person name="Mockler T.C."/>
            <person name="Schmutz J."/>
            <person name="Rokhsar D."/>
            <person name="Bevan M.W."/>
        </authorList>
    </citation>
    <scope>NUCLEOTIDE SEQUENCE</scope>
    <source>
        <strain evidence="5">Bd21</strain>
    </source>
</reference>
<dbReference type="Pfam" id="PF08276">
    <property type="entry name" value="PAN_2"/>
    <property type="match status" value="1"/>
</dbReference>
<dbReference type="STRING" id="15368.A0A2K2CGL7"/>
<protein>
    <recommendedName>
        <fullName evidence="8">Apple domain-containing protein</fullName>
    </recommendedName>
</protein>
<dbReference type="PANTHER" id="PTHR32444:SF118">
    <property type="entry name" value="OS09G0551150 PROTEIN"/>
    <property type="match status" value="1"/>
</dbReference>
<evidence type="ECO:0000256" key="2">
    <source>
        <dbReference type="ARBA" id="ARBA00023157"/>
    </source>
</evidence>
<organism evidence="5">
    <name type="scientific">Brachypodium distachyon</name>
    <name type="common">Purple false brome</name>
    <name type="synonym">Trachynia distachya</name>
    <dbReference type="NCBI Taxonomy" id="15368"/>
    <lineage>
        <taxon>Eukaryota</taxon>
        <taxon>Viridiplantae</taxon>
        <taxon>Streptophyta</taxon>
        <taxon>Embryophyta</taxon>
        <taxon>Tracheophyta</taxon>
        <taxon>Spermatophyta</taxon>
        <taxon>Magnoliopsida</taxon>
        <taxon>Liliopsida</taxon>
        <taxon>Poales</taxon>
        <taxon>Poaceae</taxon>
        <taxon>BOP clade</taxon>
        <taxon>Pooideae</taxon>
        <taxon>Stipodae</taxon>
        <taxon>Brachypodieae</taxon>
        <taxon>Brachypodium</taxon>
    </lineage>
</organism>
<dbReference type="InterPro" id="IPR003609">
    <property type="entry name" value="Pan_app"/>
</dbReference>
<evidence type="ECO:0000313" key="5">
    <source>
        <dbReference type="EMBL" id="PNT61171.1"/>
    </source>
</evidence>
<dbReference type="Pfam" id="PF00954">
    <property type="entry name" value="S_locus_glycop"/>
    <property type="match status" value="1"/>
</dbReference>
<dbReference type="PANTHER" id="PTHR32444">
    <property type="entry name" value="BULB-TYPE LECTIN DOMAIN-CONTAINING PROTEIN"/>
    <property type="match status" value="1"/>
</dbReference>
<dbReference type="EnsemblPlants" id="PNT61171">
    <property type="protein sequence ID" value="PNT61171"/>
    <property type="gene ID" value="BRADI_5g11135v3"/>
</dbReference>
<accession>A0A2K2CGL7</accession>
<keyword evidence="2" id="KW-1015">Disulfide bond</keyword>
<dbReference type="InParanoid" id="A0A2K2CGL7"/>
<dbReference type="AlphaFoldDB" id="A0A2K2CGL7"/>
<feature type="domain" description="Apple" evidence="4">
    <location>
        <begin position="101"/>
        <end position="148"/>
    </location>
</feature>
<feature type="domain" description="S-locus glycoprotein" evidence="3">
    <location>
        <begin position="40"/>
        <end position="74"/>
    </location>
</feature>
<dbReference type="Gramene" id="PNT61171">
    <property type="protein sequence ID" value="PNT61171"/>
    <property type="gene ID" value="BRADI_5g11135v3"/>
</dbReference>
<evidence type="ECO:0000313" key="6">
    <source>
        <dbReference type="EnsemblPlants" id="PNT61171"/>
    </source>
</evidence>
<dbReference type="Proteomes" id="UP000008810">
    <property type="component" value="Chromosome 5"/>
</dbReference>
<name>A0A2K2CGL7_BRADI</name>
<evidence type="ECO:0000256" key="1">
    <source>
        <dbReference type="ARBA" id="ARBA00022729"/>
    </source>
</evidence>
<dbReference type="OrthoDB" id="681445at2759"/>
<gene>
    <name evidence="5" type="ORF">BRADI_5g11135v3</name>
</gene>
<evidence type="ECO:0008006" key="8">
    <source>
        <dbReference type="Google" id="ProtNLM"/>
    </source>
</evidence>
<proteinExistence type="predicted"/>